<dbReference type="EMBL" id="JBHTHX010000446">
    <property type="protein sequence ID" value="MFD0885835.1"/>
    <property type="molecule type" value="Genomic_DNA"/>
</dbReference>
<evidence type="ECO:0000313" key="3">
    <source>
        <dbReference type="Proteomes" id="UP001597024"/>
    </source>
</evidence>
<organism evidence="2 3">
    <name type="scientific">Streptosporangium algeriense</name>
    <dbReference type="NCBI Taxonomy" id="1682748"/>
    <lineage>
        <taxon>Bacteria</taxon>
        <taxon>Bacillati</taxon>
        <taxon>Actinomycetota</taxon>
        <taxon>Actinomycetes</taxon>
        <taxon>Streptosporangiales</taxon>
        <taxon>Streptosporangiaceae</taxon>
        <taxon>Streptosporangium</taxon>
    </lineage>
</organism>
<dbReference type="Proteomes" id="UP001597024">
    <property type="component" value="Unassembled WGS sequence"/>
</dbReference>
<keyword evidence="1" id="KW-1133">Transmembrane helix</keyword>
<feature type="transmembrane region" description="Helical" evidence="1">
    <location>
        <begin position="6"/>
        <end position="25"/>
    </location>
</feature>
<gene>
    <name evidence="2" type="ORF">ACFQ08_14895</name>
</gene>
<evidence type="ECO:0000313" key="2">
    <source>
        <dbReference type="EMBL" id="MFD0885835.1"/>
    </source>
</evidence>
<keyword evidence="3" id="KW-1185">Reference proteome</keyword>
<proteinExistence type="predicted"/>
<name>A0ABW3DPQ1_9ACTN</name>
<evidence type="ECO:0000256" key="1">
    <source>
        <dbReference type="SAM" id="Phobius"/>
    </source>
</evidence>
<sequence length="29" mass="2965">MSAVNAIGLAAAVVLAAFMVAALLFPERF</sequence>
<keyword evidence="1" id="KW-0812">Transmembrane</keyword>
<accession>A0ABW3DPQ1</accession>
<dbReference type="InterPro" id="IPR011726">
    <property type="entry name" value="KdpF"/>
</dbReference>
<dbReference type="Pfam" id="PF09604">
    <property type="entry name" value="Potass_KdpF"/>
    <property type="match status" value="1"/>
</dbReference>
<keyword evidence="1" id="KW-0472">Membrane</keyword>
<comment type="caution">
    <text evidence="2">The sequence shown here is derived from an EMBL/GenBank/DDBJ whole genome shotgun (WGS) entry which is preliminary data.</text>
</comment>
<protein>
    <submittedName>
        <fullName evidence="2">Potassium-transporting ATPase subunit F</fullName>
    </submittedName>
</protein>
<reference evidence="3" key="1">
    <citation type="journal article" date="2019" name="Int. J. Syst. Evol. Microbiol.">
        <title>The Global Catalogue of Microorganisms (GCM) 10K type strain sequencing project: providing services to taxonomists for standard genome sequencing and annotation.</title>
        <authorList>
            <consortium name="The Broad Institute Genomics Platform"/>
            <consortium name="The Broad Institute Genome Sequencing Center for Infectious Disease"/>
            <person name="Wu L."/>
            <person name="Ma J."/>
        </authorList>
    </citation>
    <scope>NUCLEOTIDE SEQUENCE [LARGE SCALE GENOMIC DNA]</scope>
    <source>
        <strain evidence="3">CCUG 62974</strain>
    </source>
</reference>